<protein>
    <submittedName>
        <fullName evidence="1">N-formylglutamate amidohydrolase</fullName>
    </submittedName>
</protein>
<reference evidence="1 2" key="1">
    <citation type="submission" date="2022-10" db="EMBL/GenBank/DDBJ databases">
        <title>Comparative genomics and taxonomic characterization of three novel marine species of genus Reichenbachiella exhibiting antioxidant and polysaccharide degradation activities.</title>
        <authorList>
            <person name="Muhammad N."/>
            <person name="Lee Y.-J."/>
            <person name="Ko J."/>
            <person name="Kim S.-G."/>
        </authorList>
    </citation>
    <scope>NUCLEOTIDE SEQUENCE [LARGE SCALE GENOMIC DNA]</scope>
    <source>
        <strain evidence="1 2">ABR2-5</strain>
    </source>
</reference>
<accession>A0ABT3D0E8</accession>
<keyword evidence="2" id="KW-1185">Reference proteome</keyword>
<evidence type="ECO:0000313" key="2">
    <source>
        <dbReference type="Proteomes" id="UP001300692"/>
    </source>
</evidence>
<evidence type="ECO:0000313" key="1">
    <source>
        <dbReference type="EMBL" id="MCV9389377.1"/>
    </source>
</evidence>
<sequence length="236" mass="27515">MKGVRFVVSCEHATNDVPEKYKKLFEGAEEVLQSHRGWDPGALEMTLDLAERLEVQPHLYPYTRLLIEPNRSLGSPQLFSEYSIDLSEEEKQWLVANYYQPYRNRIEEEIEKHIQDGYQVIHLSMHSFTPVWKGKEREVEIGLLFDDQRSSEKHFCERWLEQLQSSCNHTAIPNEPYHGADDGLTTYLRTRFSVEAYLGIEIEVSQKFGGEDRREIVGRLNEGLVKIIRHSDSQSS</sequence>
<dbReference type="Proteomes" id="UP001300692">
    <property type="component" value="Unassembled WGS sequence"/>
</dbReference>
<dbReference type="Gene3D" id="3.40.630.40">
    <property type="entry name" value="Zn-dependent exopeptidases"/>
    <property type="match status" value="1"/>
</dbReference>
<dbReference type="SUPFAM" id="SSF53187">
    <property type="entry name" value="Zn-dependent exopeptidases"/>
    <property type="match status" value="1"/>
</dbReference>
<dbReference type="InterPro" id="IPR007709">
    <property type="entry name" value="N-FG_amidohydro"/>
</dbReference>
<comment type="caution">
    <text evidence="1">The sequence shown here is derived from an EMBL/GenBank/DDBJ whole genome shotgun (WGS) entry which is preliminary data.</text>
</comment>
<dbReference type="EMBL" id="JAOYOD010000001">
    <property type="protein sequence ID" value="MCV9389377.1"/>
    <property type="molecule type" value="Genomic_DNA"/>
</dbReference>
<gene>
    <name evidence="1" type="ORF">N7U62_22110</name>
</gene>
<name>A0ABT3D0E8_9BACT</name>
<organism evidence="1 2">
    <name type="scientific">Reichenbachiella ulvae</name>
    <dbReference type="NCBI Taxonomy" id="2980104"/>
    <lineage>
        <taxon>Bacteria</taxon>
        <taxon>Pseudomonadati</taxon>
        <taxon>Bacteroidota</taxon>
        <taxon>Cytophagia</taxon>
        <taxon>Cytophagales</taxon>
        <taxon>Reichenbachiellaceae</taxon>
        <taxon>Reichenbachiella</taxon>
    </lineage>
</organism>
<proteinExistence type="predicted"/>
<dbReference type="RefSeq" id="WP_264140298.1">
    <property type="nucleotide sequence ID" value="NZ_JAOYOD010000001.1"/>
</dbReference>
<dbReference type="Pfam" id="PF05013">
    <property type="entry name" value="FGase"/>
    <property type="match status" value="1"/>
</dbReference>